<accession>A0A8E2EYP8</accession>
<proteinExistence type="predicted"/>
<evidence type="ECO:0000313" key="1">
    <source>
        <dbReference type="EMBL" id="OCL07357.1"/>
    </source>
</evidence>
<dbReference type="EMBL" id="KV749884">
    <property type="protein sequence ID" value="OCL07357.1"/>
    <property type="molecule type" value="Genomic_DNA"/>
</dbReference>
<name>A0A8E2EYP8_9PEZI</name>
<protein>
    <submittedName>
        <fullName evidence="1">Uncharacterized protein</fullName>
    </submittedName>
</protein>
<evidence type="ECO:0000313" key="2">
    <source>
        <dbReference type="Proteomes" id="UP000250140"/>
    </source>
</evidence>
<dbReference type="Proteomes" id="UP000250140">
    <property type="component" value="Unassembled WGS sequence"/>
</dbReference>
<keyword evidence="2" id="KW-1185">Reference proteome</keyword>
<dbReference type="AlphaFoldDB" id="A0A8E2EYP8"/>
<sequence>MLDANQHNQQPRRPSNTILVRLIKVFGDRQPAYPAPIFQKWRILPFAGICESCKVQADHGPAAREKRLSSDSDCFPLSANGCWRGSLEVEAGGATCGRTKVQEATECSLVTPSIEFRAACFFFTASRASLRWNCTKITGTAPAVDPQQRHWWEVKMSGLRVKGCAAEPEAVLASCSLVACG</sequence>
<gene>
    <name evidence="1" type="ORF">AOQ84DRAFT_60192</name>
</gene>
<reference evidence="1 2" key="1">
    <citation type="journal article" date="2016" name="Nat. Commun.">
        <title>Ectomycorrhizal ecology is imprinted in the genome of the dominant symbiotic fungus Cenococcum geophilum.</title>
        <authorList>
            <consortium name="DOE Joint Genome Institute"/>
            <person name="Peter M."/>
            <person name="Kohler A."/>
            <person name="Ohm R.A."/>
            <person name="Kuo A."/>
            <person name="Krutzmann J."/>
            <person name="Morin E."/>
            <person name="Arend M."/>
            <person name="Barry K.W."/>
            <person name="Binder M."/>
            <person name="Choi C."/>
            <person name="Clum A."/>
            <person name="Copeland A."/>
            <person name="Grisel N."/>
            <person name="Haridas S."/>
            <person name="Kipfer T."/>
            <person name="LaButti K."/>
            <person name="Lindquist E."/>
            <person name="Lipzen A."/>
            <person name="Maire R."/>
            <person name="Meier B."/>
            <person name="Mihaltcheva S."/>
            <person name="Molinier V."/>
            <person name="Murat C."/>
            <person name="Poggeler S."/>
            <person name="Quandt C.A."/>
            <person name="Sperisen C."/>
            <person name="Tritt A."/>
            <person name="Tisserant E."/>
            <person name="Crous P.W."/>
            <person name="Henrissat B."/>
            <person name="Nehls U."/>
            <person name="Egli S."/>
            <person name="Spatafora J.W."/>
            <person name="Grigoriev I.V."/>
            <person name="Martin F.M."/>
        </authorList>
    </citation>
    <scope>NUCLEOTIDE SEQUENCE [LARGE SCALE GENOMIC DNA]</scope>
    <source>
        <strain evidence="1 2">CBS 207.34</strain>
    </source>
</reference>
<organism evidence="1 2">
    <name type="scientific">Glonium stellatum</name>
    <dbReference type="NCBI Taxonomy" id="574774"/>
    <lineage>
        <taxon>Eukaryota</taxon>
        <taxon>Fungi</taxon>
        <taxon>Dikarya</taxon>
        <taxon>Ascomycota</taxon>
        <taxon>Pezizomycotina</taxon>
        <taxon>Dothideomycetes</taxon>
        <taxon>Pleosporomycetidae</taxon>
        <taxon>Gloniales</taxon>
        <taxon>Gloniaceae</taxon>
        <taxon>Glonium</taxon>
    </lineage>
</organism>